<dbReference type="GeneID" id="9618099"/>
<organism evidence="3">
    <name type="scientific">Volvox carteri f. nagariensis</name>
    <dbReference type="NCBI Taxonomy" id="3068"/>
    <lineage>
        <taxon>Eukaryota</taxon>
        <taxon>Viridiplantae</taxon>
        <taxon>Chlorophyta</taxon>
        <taxon>core chlorophytes</taxon>
        <taxon>Chlorophyceae</taxon>
        <taxon>CS clade</taxon>
        <taxon>Chlamydomonadales</taxon>
        <taxon>Volvocaceae</taxon>
        <taxon>Volvox</taxon>
    </lineage>
</organism>
<dbReference type="KEGG" id="vcn:VOLCADRAFT_116198"/>
<dbReference type="InParanoid" id="D8TJZ8"/>
<evidence type="ECO:0000313" key="3">
    <source>
        <dbReference type="Proteomes" id="UP000001058"/>
    </source>
</evidence>
<feature type="compositionally biased region" description="Polar residues" evidence="1">
    <location>
        <begin position="84"/>
        <end position="95"/>
    </location>
</feature>
<accession>D8TJZ8</accession>
<dbReference type="Proteomes" id="UP000001058">
    <property type="component" value="Unassembled WGS sequence"/>
</dbReference>
<evidence type="ECO:0000313" key="2">
    <source>
        <dbReference type="EMBL" id="EFJ51976.1"/>
    </source>
</evidence>
<evidence type="ECO:0000256" key="1">
    <source>
        <dbReference type="SAM" id="MobiDB-lite"/>
    </source>
</evidence>
<dbReference type="RefSeq" id="XP_002946750.1">
    <property type="nucleotide sequence ID" value="XM_002946704.1"/>
</dbReference>
<feature type="region of interest" description="Disordered" evidence="1">
    <location>
        <begin position="59"/>
        <end position="125"/>
    </location>
</feature>
<dbReference type="STRING" id="3068.D8TJZ8"/>
<dbReference type="AlphaFoldDB" id="D8TJZ8"/>
<proteinExistence type="predicted"/>
<feature type="compositionally biased region" description="Pro residues" evidence="1">
    <location>
        <begin position="98"/>
        <end position="113"/>
    </location>
</feature>
<keyword evidence="3" id="KW-1185">Reference proteome</keyword>
<gene>
    <name evidence="2" type="ORF">VOLCADRAFT_116198</name>
</gene>
<protein>
    <submittedName>
        <fullName evidence="2">Uncharacterized protein</fullName>
    </submittedName>
</protein>
<dbReference type="EMBL" id="GL378325">
    <property type="protein sequence ID" value="EFJ51976.1"/>
    <property type="molecule type" value="Genomic_DNA"/>
</dbReference>
<dbReference type="OrthoDB" id="531572at2759"/>
<sequence length="234" mass="26053">MQDADALEAERAAKMQSTLRLNLGIKDGSANVYWKHDAKIRPSSGRWDVKEIAADGREVQPQFQVLPPPSYSQLQSHPLPPTAPLQSASPSQFQTLPYPQPQPQLPVPLPHDWPAPAAAGSGGDLSATDPRVIRWVDVTMDASRTTYTAALPCSLPPTEAGRRQYLLIEVYVEVRVPYAVRKDFGLVVCPLQVKVYKPKDKNALSSFPLRFVQFDFREDSSSVGDLFAVNFYRY</sequence>
<name>D8TJZ8_VOLCA</name>
<reference evidence="2 3" key="1">
    <citation type="journal article" date="2010" name="Science">
        <title>Genomic analysis of organismal complexity in the multicellular green alga Volvox carteri.</title>
        <authorList>
            <person name="Prochnik S.E."/>
            <person name="Umen J."/>
            <person name="Nedelcu A.M."/>
            <person name="Hallmann A."/>
            <person name="Miller S.M."/>
            <person name="Nishii I."/>
            <person name="Ferris P."/>
            <person name="Kuo A."/>
            <person name="Mitros T."/>
            <person name="Fritz-Laylin L.K."/>
            <person name="Hellsten U."/>
            <person name="Chapman J."/>
            <person name="Simakov O."/>
            <person name="Rensing S.A."/>
            <person name="Terry A."/>
            <person name="Pangilinan J."/>
            <person name="Kapitonov V."/>
            <person name="Jurka J."/>
            <person name="Salamov A."/>
            <person name="Shapiro H."/>
            <person name="Schmutz J."/>
            <person name="Grimwood J."/>
            <person name="Lindquist E."/>
            <person name="Lucas S."/>
            <person name="Grigoriev I.V."/>
            <person name="Schmitt R."/>
            <person name="Kirk D."/>
            <person name="Rokhsar D.S."/>
        </authorList>
    </citation>
    <scope>NUCLEOTIDE SEQUENCE [LARGE SCALE GENOMIC DNA]</scope>
    <source>
        <strain evidence="3">f. Nagariensis / Eve</strain>
    </source>
</reference>